<organism evidence="1 2">
    <name type="scientific">Parabacteroides segnis</name>
    <dbReference type="NCBI Taxonomy" id="2763058"/>
    <lineage>
        <taxon>Bacteria</taxon>
        <taxon>Pseudomonadati</taxon>
        <taxon>Bacteroidota</taxon>
        <taxon>Bacteroidia</taxon>
        <taxon>Bacteroidales</taxon>
        <taxon>Tannerellaceae</taxon>
        <taxon>Parabacteroides</taxon>
    </lineage>
</organism>
<name>A0ABR7E5M7_9BACT</name>
<sequence>MTNRWIYILVIALLSCHEQGNKRGMEMIIEDPAELATVTDVVKVRDTQHNNDDISIKNEFKSIEYVRIDNKKIIGKIIDIAFTKDYMFLMLSHDGGIMKYDRKGNFIKVIARVGEGPEQVNPHHIFVDEYREKVYVMQFRRKHSIAVFSFEGKFLGNLEYPFDKIRVMLPLSDEVFFTFRESIIPLTDSLNYVSGMFDILGKKYYSRKSYVKQCDLENCRLGRVFFFSHKNSVLYKIGGINILYRAMRDTIVPAYYLDLKNPIRGEIYQLAYSSKEYTNSLDGNNLNYIFINREGFFETDSCLYLRYASDRGGTVLRYNKSRKQTNSYAPKITRVLGVKNDIDNGVPIWPLYHYAKENIYVQTLSGGEIQDLKDLNYFNEQAPAVYRDMNEDSNPLVIIYKCN</sequence>
<dbReference type="EMBL" id="JACOOI010000017">
    <property type="protein sequence ID" value="MBC5644364.1"/>
    <property type="molecule type" value="Genomic_DNA"/>
</dbReference>
<gene>
    <name evidence="1" type="ORF">H8S77_15905</name>
</gene>
<reference evidence="1 2" key="1">
    <citation type="submission" date="2020-08" db="EMBL/GenBank/DDBJ databases">
        <title>Genome public.</title>
        <authorList>
            <person name="Liu C."/>
            <person name="Sun Q."/>
        </authorList>
    </citation>
    <scope>NUCLEOTIDE SEQUENCE [LARGE SCALE GENOMIC DNA]</scope>
    <source>
        <strain evidence="1 2">BX2</strain>
    </source>
</reference>
<dbReference type="Pfam" id="PF17170">
    <property type="entry name" value="DUF5128"/>
    <property type="match status" value="1"/>
</dbReference>
<dbReference type="PROSITE" id="PS51257">
    <property type="entry name" value="PROKAR_LIPOPROTEIN"/>
    <property type="match status" value="1"/>
</dbReference>
<protein>
    <submittedName>
        <fullName evidence="1">6-bladed beta-propeller</fullName>
    </submittedName>
</protein>
<dbReference type="InterPro" id="IPR011042">
    <property type="entry name" value="6-blade_b-propeller_TolB-like"/>
</dbReference>
<evidence type="ECO:0000313" key="2">
    <source>
        <dbReference type="Proteomes" id="UP000644010"/>
    </source>
</evidence>
<dbReference type="RefSeq" id="WP_186960252.1">
    <property type="nucleotide sequence ID" value="NZ_JACOOI010000017.1"/>
</dbReference>
<accession>A0ABR7E5M7</accession>
<comment type="caution">
    <text evidence="1">The sequence shown here is derived from an EMBL/GenBank/DDBJ whole genome shotgun (WGS) entry which is preliminary data.</text>
</comment>
<dbReference type="Gene3D" id="2.120.10.30">
    <property type="entry name" value="TolB, C-terminal domain"/>
    <property type="match status" value="1"/>
</dbReference>
<proteinExistence type="predicted"/>
<keyword evidence="2" id="KW-1185">Reference proteome</keyword>
<dbReference type="SUPFAM" id="SSF63825">
    <property type="entry name" value="YWTD domain"/>
    <property type="match status" value="1"/>
</dbReference>
<dbReference type="Proteomes" id="UP000644010">
    <property type="component" value="Unassembled WGS sequence"/>
</dbReference>
<evidence type="ECO:0000313" key="1">
    <source>
        <dbReference type="EMBL" id="MBC5644364.1"/>
    </source>
</evidence>